<evidence type="ECO:0000313" key="1">
    <source>
        <dbReference type="EMBL" id="KKI50313.1"/>
    </source>
</evidence>
<comment type="caution">
    <text evidence="1">The sequence shown here is derived from an EMBL/GenBank/DDBJ whole genome shotgun (WGS) entry which is preliminary data.</text>
</comment>
<evidence type="ECO:0000313" key="2">
    <source>
        <dbReference type="Proteomes" id="UP000034076"/>
    </source>
</evidence>
<dbReference type="OrthoDB" id="2083387at2"/>
<dbReference type="STRING" id="270498.CHK_2376"/>
<dbReference type="AlphaFoldDB" id="A0A0M2NDQ3"/>
<accession>A0A0M2NDQ3</accession>
<dbReference type="RefSeq" id="WP_046444172.1">
    <property type="nucleotide sequence ID" value="NZ_LAYJ01000112.1"/>
</dbReference>
<protein>
    <recommendedName>
        <fullName evidence="3">Cupin domain-containing protein</fullName>
    </recommendedName>
</protein>
<dbReference type="EMBL" id="LAYJ01000112">
    <property type="protein sequence ID" value="KKI50313.1"/>
    <property type="molecule type" value="Genomic_DNA"/>
</dbReference>
<reference evidence="1 2" key="1">
    <citation type="submission" date="2015-04" db="EMBL/GenBank/DDBJ databases">
        <title>Draft genome sequence of bacteremic isolate Catabacter hongkongensis type strain HKU16T.</title>
        <authorList>
            <person name="Lau S.K."/>
            <person name="Teng J.L."/>
            <person name="Huang Y."/>
            <person name="Curreem S.O."/>
            <person name="Tsui S.K."/>
            <person name="Woo P.C."/>
        </authorList>
    </citation>
    <scope>NUCLEOTIDE SEQUENCE [LARGE SCALE GENOMIC DNA]</scope>
    <source>
        <strain evidence="1 2">HKU16</strain>
    </source>
</reference>
<sequence>MESKKKNELCGEKLPGRIITKVVGKDSPILSEKMTVGFGKYCDEAGPMQPHNHAEETVYIVDAKNGWVRYGGEPGCLLHKMELEKGMTLHFDELEWHVFEYGEGGFVEIIFIYGQTENIRPEEIEQKERIK</sequence>
<gene>
    <name evidence="1" type="ORF">CHK_2376</name>
</gene>
<name>A0A0M2NDQ3_9FIRM</name>
<keyword evidence="2" id="KW-1185">Reference proteome</keyword>
<proteinExistence type="predicted"/>
<dbReference type="Gene3D" id="2.60.120.10">
    <property type="entry name" value="Jelly Rolls"/>
    <property type="match status" value="1"/>
</dbReference>
<dbReference type="InterPro" id="IPR014710">
    <property type="entry name" value="RmlC-like_jellyroll"/>
</dbReference>
<evidence type="ECO:0008006" key="3">
    <source>
        <dbReference type="Google" id="ProtNLM"/>
    </source>
</evidence>
<organism evidence="1 2">
    <name type="scientific">Christensenella hongkongensis</name>
    <dbReference type="NCBI Taxonomy" id="270498"/>
    <lineage>
        <taxon>Bacteria</taxon>
        <taxon>Bacillati</taxon>
        <taxon>Bacillota</taxon>
        <taxon>Clostridia</taxon>
        <taxon>Christensenellales</taxon>
        <taxon>Christensenellaceae</taxon>
        <taxon>Christensenella</taxon>
    </lineage>
</organism>
<dbReference type="Proteomes" id="UP000034076">
    <property type="component" value="Unassembled WGS sequence"/>
</dbReference>